<protein>
    <submittedName>
        <fullName evidence="2">N-acetyltransferase</fullName>
    </submittedName>
</protein>
<dbReference type="Pfam" id="PF14542">
    <property type="entry name" value="Acetyltransf_CG"/>
    <property type="match status" value="1"/>
</dbReference>
<accession>A0ABQ5QRU5</accession>
<dbReference type="RefSeq" id="WP_281894411.1">
    <property type="nucleotide sequence ID" value="NZ_BSDI01000008.1"/>
</dbReference>
<dbReference type="EMBL" id="BSDI01000008">
    <property type="protein sequence ID" value="GLH96964.1"/>
    <property type="molecule type" value="Genomic_DNA"/>
</dbReference>
<dbReference type="Gene3D" id="3.40.630.30">
    <property type="match status" value="1"/>
</dbReference>
<dbReference type="CDD" id="cd04301">
    <property type="entry name" value="NAT_SF"/>
    <property type="match status" value="1"/>
</dbReference>
<dbReference type="Proteomes" id="UP001144280">
    <property type="component" value="Unassembled WGS sequence"/>
</dbReference>
<dbReference type="PANTHER" id="PTHR31435:SF10">
    <property type="entry name" value="BSR4717 PROTEIN"/>
    <property type="match status" value="1"/>
</dbReference>
<dbReference type="SUPFAM" id="SSF55729">
    <property type="entry name" value="Acyl-CoA N-acyltransferases (Nat)"/>
    <property type="match status" value="1"/>
</dbReference>
<comment type="caution">
    <text evidence="2">The sequence shown here is derived from an EMBL/GenBank/DDBJ whole genome shotgun (WGS) entry which is preliminary data.</text>
</comment>
<proteinExistence type="predicted"/>
<dbReference type="InterPro" id="IPR016181">
    <property type="entry name" value="Acyl_CoA_acyltransferase"/>
</dbReference>
<gene>
    <name evidence="2" type="ORF">Pa4123_22380</name>
</gene>
<sequence>MNVLVADNPARRRFEILVDGGLAGFAAYRVRDGLIVFTHTEIDDAFQGKGVGAQLAAGALDQVRERGEKVVPQCPFIAAFVKRHTEYADLVVEE</sequence>
<dbReference type="PROSITE" id="PS51729">
    <property type="entry name" value="GNAT_YJDJ"/>
    <property type="match status" value="1"/>
</dbReference>
<name>A0ABQ5QRU5_9ACTN</name>
<organism evidence="2 3">
    <name type="scientific">Phytohabitans aurantiacus</name>
    <dbReference type="NCBI Taxonomy" id="3016789"/>
    <lineage>
        <taxon>Bacteria</taxon>
        <taxon>Bacillati</taxon>
        <taxon>Actinomycetota</taxon>
        <taxon>Actinomycetes</taxon>
        <taxon>Micromonosporales</taxon>
        <taxon>Micromonosporaceae</taxon>
    </lineage>
</organism>
<keyword evidence="3" id="KW-1185">Reference proteome</keyword>
<dbReference type="PANTHER" id="PTHR31435">
    <property type="entry name" value="PROTEIN NATD1"/>
    <property type="match status" value="1"/>
</dbReference>
<dbReference type="InterPro" id="IPR045057">
    <property type="entry name" value="Gcn5-rel_NAT"/>
</dbReference>
<evidence type="ECO:0000313" key="2">
    <source>
        <dbReference type="EMBL" id="GLH96964.1"/>
    </source>
</evidence>
<feature type="domain" description="N-acetyltransferase" evidence="1">
    <location>
        <begin position="6"/>
        <end position="92"/>
    </location>
</feature>
<evidence type="ECO:0000313" key="3">
    <source>
        <dbReference type="Proteomes" id="UP001144280"/>
    </source>
</evidence>
<dbReference type="InterPro" id="IPR031165">
    <property type="entry name" value="GNAT_YJDJ"/>
</dbReference>
<evidence type="ECO:0000259" key="1">
    <source>
        <dbReference type="PROSITE" id="PS51729"/>
    </source>
</evidence>
<reference evidence="2" key="1">
    <citation type="submission" date="2022-12" db="EMBL/GenBank/DDBJ databases">
        <title>New Phytohabitans aurantiacus sp. RD004123 nov., an actinomycete isolated from soil.</title>
        <authorList>
            <person name="Triningsih D.W."/>
            <person name="Harunari E."/>
            <person name="Igarashi Y."/>
        </authorList>
    </citation>
    <scope>NUCLEOTIDE SEQUENCE</scope>
    <source>
        <strain evidence="2">RD004123</strain>
    </source>
</reference>